<dbReference type="AlphaFoldDB" id="A0A2S4W017"/>
<protein>
    <submittedName>
        <fullName evidence="1">Uncharacterized protein</fullName>
    </submittedName>
</protein>
<comment type="caution">
    <text evidence="1">The sequence shown here is derived from an EMBL/GenBank/DDBJ whole genome shotgun (WGS) entry which is preliminary data.</text>
</comment>
<dbReference type="VEuPathDB" id="FungiDB:PSHT_02168"/>
<dbReference type="Proteomes" id="UP000239156">
    <property type="component" value="Unassembled WGS sequence"/>
</dbReference>
<organism evidence="1 2">
    <name type="scientific">Puccinia striiformis</name>
    <dbReference type="NCBI Taxonomy" id="27350"/>
    <lineage>
        <taxon>Eukaryota</taxon>
        <taxon>Fungi</taxon>
        <taxon>Dikarya</taxon>
        <taxon>Basidiomycota</taxon>
        <taxon>Pucciniomycotina</taxon>
        <taxon>Pucciniomycetes</taxon>
        <taxon>Pucciniales</taxon>
        <taxon>Pucciniaceae</taxon>
        <taxon>Puccinia</taxon>
    </lineage>
</organism>
<evidence type="ECO:0000313" key="1">
    <source>
        <dbReference type="EMBL" id="POW15101.1"/>
    </source>
</evidence>
<dbReference type="EMBL" id="PKSL01000014">
    <property type="protein sequence ID" value="POW15101.1"/>
    <property type="molecule type" value="Genomic_DNA"/>
</dbReference>
<keyword evidence="2" id="KW-1185">Reference proteome</keyword>
<dbReference type="VEuPathDB" id="FungiDB:PSTT_02358"/>
<sequence length="310" mass="36137">MLGSARVCIMNMLQRAYITFALLVRAKDIVTKECTYHFNRVGAVKGRASCQYNDFVDFSCNPKRCATQEKDHYNNIYYYKCHASDFSAWRDSVHAAQYYRRDDYASVQDFDGSWWDCPYNIPEAHNKQYLILPKSSQVRSSINIRTKLPIPSRSPYPNQLRSATMFIMNIFQRAYLTFAFLALFITLHPDQVEAVEIVKKECTYHFNRVGAVPGRASCQYNDFVDFACEPYSCLTKQPRGFESLYYYGCHASDFSADRKLVHAAQYVRRDTYASVQDWDGSWWDCPYNIPGHHNDQYLVCTDCYYVPPKP</sequence>
<gene>
    <name evidence="1" type="ORF">PSTT_02358</name>
</gene>
<accession>A0A2S4W017</accession>
<reference evidence="1" key="1">
    <citation type="submission" date="2017-12" db="EMBL/GenBank/DDBJ databases">
        <title>Gene loss provides genomic basis for host adaptation in cereal stripe rust fungi.</title>
        <authorList>
            <person name="Xia C."/>
        </authorList>
    </citation>
    <scope>NUCLEOTIDE SEQUENCE [LARGE SCALE GENOMIC DNA]</scope>
    <source>
        <strain evidence="1">93-210</strain>
    </source>
</reference>
<evidence type="ECO:0000313" key="2">
    <source>
        <dbReference type="Proteomes" id="UP000239156"/>
    </source>
</evidence>
<name>A0A2S4W017_9BASI</name>
<proteinExistence type="predicted"/>